<dbReference type="AlphaFoldDB" id="A0A2J8UNV4"/>
<feature type="compositionally biased region" description="Polar residues" evidence="1">
    <location>
        <begin position="1"/>
        <end position="11"/>
    </location>
</feature>
<name>A0A2J8UNV4_PONAB</name>
<comment type="caution">
    <text evidence="2">The sequence shown here is derived from an EMBL/GenBank/DDBJ whole genome shotgun (WGS) entry which is preliminary data.</text>
</comment>
<dbReference type="EMBL" id="NDHI03003451">
    <property type="protein sequence ID" value="PNJ46969.1"/>
    <property type="molecule type" value="Genomic_DNA"/>
</dbReference>
<feature type="region of interest" description="Disordered" evidence="1">
    <location>
        <begin position="1"/>
        <end position="22"/>
    </location>
</feature>
<sequence>MAANATTNPSQLLPLGNRRPLGSRNRELTFRIGGRGAVPRQALAECGEMYKTKCDSTLGSKSSP</sequence>
<organism evidence="2">
    <name type="scientific">Pongo abelii</name>
    <name type="common">Sumatran orangutan</name>
    <name type="synonym">Pongo pygmaeus abelii</name>
    <dbReference type="NCBI Taxonomy" id="9601"/>
    <lineage>
        <taxon>Eukaryota</taxon>
        <taxon>Metazoa</taxon>
        <taxon>Chordata</taxon>
        <taxon>Craniata</taxon>
        <taxon>Vertebrata</taxon>
        <taxon>Euteleostomi</taxon>
        <taxon>Mammalia</taxon>
        <taxon>Eutheria</taxon>
        <taxon>Euarchontoglires</taxon>
        <taxon>Primates</taxon>
        <taxon>Haplorrhini</taxon>
        <taxon>Catarrhini</taxon>
        <taxon>Hominidae</taxon>
        <taxon>Pongo</taxon>
    </lineage>
</organism>
<proteinExistence type="predicted"/>
<gene>
    <name evidence="2" type="ORF">CR201_G0026509</name>
</gene>
<evidence type="ECO:0000313" key="2">
    <source>
        <dbReference type="EMBL" id="PNJ46969.1"/>
    </source>
</evidence>
<protein>
    <submittedName>
        <fullName evidence="2">LSM5 isoform 3</fullName>
    </submittedName>
</protein>
<reference evidence="2" key="1">
    <citation type="submission" date="2017-12" db="EMBL/GenBank/DDBJ databases">
        <title>High-resolution comparative analysis of great ape genomes.</title>
        <authorList>
            <person name="Pollen A."/>
            <person name="Hastie A."/>
            <person name="Hormozdiari F."/>
            <person name="Dougherty M."/>
            <person name="Liu R."/>
            <person name="Chaisson M."/>
            <person name="Hoppe E."/>
            <person name="Hill C."/>
            <person name="Pang A."/>
            <person name="Hillier L."/>
            <person name="Baker C."/>
            <person name="Armstrong J."/>
            <person name="Shendure J."/>
            <person name="Paten B."/>
            <person name="Wilson R."/>
            <person name="Chao H."/>
            <person name="Schneider V."/>
            <person name="Ventura M."/>
            <person name="Kronenberg Z."/>
            <person name="Murali S."/>
            <person name="Gordon D."/>
            <person name="Cantsilieris S."/>
            <person name="Munson K."/>
            <person name="Nelson B."/>
            <person name="Raja A."/>
            <person name="Underwood J."/>
            <person name="Diekhans M."/>
            <person name="Fiddes I."/>
            <person name="Haussler D."/>
            <person name="Eichler E."/>
        </authorList>
    </citation>
    <scope>NUCLEOTIDE SEQUENCE [LARGE SCALE GENOMIC DNA]</scope>
    <source>
        <strain evidence="2">Susie</strain>
    </source>
</reference>
<evidence type="ECO:0000256" key="1">
    <source>
        <dbReference type="SAM" id="MobiDB-lite"/>
    </source>
</evidence>
<accession>A0A2J8UNV4</accession>